<gene>
    <name evidence="5" type="ORF">I1A42_16630</name>
</gene>
<dbReference type="RefSeq" id="WP_196124115.1">
    <property type="nucleotide sequence ID" value="NZ_JADPMR010000004.1"/>
</dbReference>
<evidence type="ECO:0000256" key="1">
    <source>
        <dbReference type="ARBA" id="ARBA00010923"/>
    </source>
</evidence>
<evidence type="ECO:0000256" key="3">
    <source>
        <dbReference type="ARBA" id="ARBA00023125"/>
    </source>
</evidence>
<organism evidence="5 6">
    <name type="scientific">Vibrio nitrifigilis</name>
    <dbReference type="NCBI Taxonomy" id="2789781"/>
    <lineage>
        <taxon>Bacteria</taxon>
        <taxon>Pseudomonadati</taxon>
        <taxon>Pseudomonadota</taxon>
        <taxon>Gammaproteobacteria</taxon>
        <taxon>Vibrionales</taxon>
        <taxon>Vibrionaceae</taxon>
        <taxon>Vibrio</taxon>
    </lineage>
</organism>
<evidence type="ECO:0000313" key="5">
    <source>
        <dbReference type="EMBL" id="MBF9002095.1"/>
    </source>
</evidence>
<dbReference type="Pfam" id="PF01420">
    <property type="entry name" value="Methylase_S"/>
    <property type="match status" value="2"/>
</dbReference>
<proteinExistence type="inferred from homology"/>
<dbReference type="InterPro" id="IPR052021">
    <property type="entry name" value="Type-I_RS_S_subunit"/>
</dbReference>
<evidence type="ECO:0000256" key="2">
    <source>
        <dbReference type="ARBA" id="ARBA00022747"/>
    </source>
</evidence>
<dbReference type="EMBL" id="JADPMR010000004">
    <property type="protein sequence ID" value="MBF9002095.1"/>
    <property type="molecule type" value="Genomic_DNA"/>
</dbReference>
<evidence type="ECO:0000313" key="6">
    <source>
        <dbReference type="Proteomes" id="UP000597206"/>
    </source>
</evidence>
<keyword evidence="2" id="KW-0680">Restriction system</keyword>
<dbReference type="CDD" id="cd17522">
    <property type="entry name" value="RMtype1_S_MjaORF1531P-TRD1-CR1_like"/>
    <property type="match status" value="1"/>
</dbReference>
<accession>A0ABS0GIH7</accession>
<dbReference type="SUPFAM" id="SSF116734">
    <property type="entry name" value="DNA methylase specificity domain"/>
    <property type="match status" value="2"/>
</dbReference>
<keyword evidence="5" id="KW-0255">Endonuclease</keyword>
<evidence type="ECO:0000259" key="4">
    <source>
        <dbReference type="Pfam" id="PF01420"/>
    </source>
</evidence>
<dbReference type="Proteomes" id="UP000597206">
    <property type="component" value="Unassembled WGS sequence"/>
</dbReference>
<keyword evidence="5" id="KW-0540">Nuclease</keyword>
<sequence>MSWPVVKLGEIATFVRNGASIKQSSTASGLKITRIETIAERVVNLDKCGYADLSEDDYQEYRLKRDDILISHINSEKHLGKCAIFEEERNDIVHGMNLLCFRANGKVIPKFLYHFFSSGVFLAQLPRITKKSVNQASFTVTNFKELEIPLPPLAEQKRIAAILDKADAIRQKRQQAIKLTDEFLRSVFLEMFGDPVTNPKGWDEHILKDIADIRSGVTKGKKVSSENAVTLPYMRVANVQDGYLDLTSIQEITVSKKDAEKCKLLKGDILLTEGGDPDKLGRGHVWSDELDNCIHQNHIFSVRVNDFDTVRPEFLSALIASQRGKRYFLKVGKQTTGIATINKTVLSEFVPFIPPIELQDKYLKIVRSINDNDLKEDSSYSDLFNSLSKKAFSGQL</sequence>
<dbReference type="Gene3D" id="3.90.220.20">
    <property type="entry name" value="DNA methylase specificity domains"/>
    <property type="match status" value="2"/>
</dbReference>
<keyword evidence="3" id="KW-0238">DNA-binding</keyword>
<dbReference type="PANTHER" id="PTHR30408:SF12">
    <property type="entry name" value="TYPE I RESTRICTION ENZYME MJAVIII SPECIFICITY SUBUNIT"/>
    <property type="match status" value="1"/>
</dbReference>
<keyword evidence="6" id="KW-1185">Reference proteome</keyword>
<protein>
    <submittedName>
        <fullName evidence="5">Restriction endonuclease subunit S</fullName>
    </submittedName>
</protein>
<reference evidence="5 6" key="1">
    <citation type="submission" date="2020-11" db="EMBL/GenBank/DDBJ databases">
        <title>Vibrio nitrifigilis sp. nov., a marine nitrogen-fixing bacterium isolated from the lagoon sediment of an islet inside an atoll.</title>
        <authorList>
            <person name="Wang L.-T."/>
            <person name="Shieh W.Y."/>
        </authorList>
    </citation>
    <scope>NUCLEOTIDE SEQUENCE [LARGE SCALE GENOMIC DNA]</scope>
    <source>
        <strain evidence="5 6">NFV-1</strain>
    </source>
</reference>
<dbReference type="InterPro" id="IPR000055">
    <property type="entry name" value="Restrct_endonuc_typeI_TRD"/>
</dbReference>
<dbReference type="PANTHER" id="PTHR30408">
    <property type="entry name" value="TYPE-1 RESTRICTION ENZYME ECOKI SPECIFICITY PROTEIN"/>
    <property type="match status" value="1"/>
</dbReference>
<comment type="similarity">
    <text evidence="1">Belongs to the type-I restriction system S methylase family.</text>
</comment>
<keyword evidence="5" id="KW-0378">Hydrolase</keyword>
<comment type="caution">
    <text evidence="5">The sequence shown here is derived from an EMBL/GenBank/DDBJ whole genome shotgun (WGS) entry which is preliminary data.</text>
</comment>
<feature type="domain" description="Type I restriction modification DNA specificity" evidence="4">
    <location>
        <begin position="199"/>
        <end position="374"/>
    </location>
</feature>
<dbReference type="InterPro" id="IPR044946">
    <property type="entry name" value="Restrct_endonuc_typeI_TRD_sf"/>
</dbReference>
<feature type="domain" description="Type I restriction modification DNA specificity" evidence="4">
    <location>
        <begin position="3"/>
        <end position="178"/>
    </location>
</feature>
<dbReference type="CDD" id="cd17253">
    <property type="entry name" value="RMtype1_S_Eco933I-TRD2-CR2_like"/>
    <property type="match status" value="1"/>
</dbReference>
<name>A0ABS0GIH7_9VIBR</name>
<dbReference type="GO" id="GO:0004519">
    <property type="term" value="F:endonuclease activity"/>
    <property type="evidence" value="ECO:0007669"/>
    <property type="project" value="UniProtKB-KW"/>
</dbReference>